<evidence type="ECO:0000256" key="7">
    <source>
        <dbReference type="ARBA" id="ARBA00022989"/>
    </source>
</evidence>
<dbReference type="OrthoDB" id="1470350at2759"/>
<organism evidence="15 16">
    <name type="scientific">Cyphellophora europaea (strain CBS 101466)</name>
    <name type="common">Phialophora europaea</name>
    <dbReference type="NCBI Taxonomy" id="1220924"/>
    <lineage>
        <taxon>Eukaryota</taxon>
        <taxon>Fungi</taxon>
        <taxon>Dikarya</taxon>
        <taxon>Ascomycota</taxon>
        <taxon>Pezizomycotina</taxon>
        <taxon>Eurotiomycetes</taxon>
        <taxon>Chaetothyriomycetidae</taxon>
        <taxon>Chaetothyriales</taxon>
        <taxon>Cyphellophoraceae</taxon>
        <taxon>Cyphellophora</taxon>
    </lineage>
</organism>
<evidence type="ECO:0000256" key="2">
    <source>
        <dbReference type="ARBA" id="ARBA00004370"/>
    </source>
</evidence>
<dbReference type="HOGENOM" id="CLU_001570_14_11_1"/>
<keyword evidence="7 14" id="KW-1133">Transmembrane helix</keyword>
<dbReference type="InterPro" id="IPR001128">
    <property type="entry name" value="Cyt_P450"/>
</dbReference>
<dbReference type="PANTHER" id="PTHR24305:SF237">
    <property type="entry name" value="CYTOCHROME P450 MONOOXYGENASE ATNE-RELATED"/>
    <property type="match status" value="1"/>
</dbReference>
<dbReference type="PRINTS" id="PR00463">
    <property type="entry name" value="EP450I"/>
</dbReference>
<dbReference type="eggNOG" id="KOG0158">
    <property type="taxonomic scope" value="Eukaryota"/>
</dbReference>
<dbReference type="RefSeq" id="XP_008719617.1">
    <property type="nucleotide sequence ID" value="XM_008721395.1"/>
</dbReference>
<accession>W2RTG4</accession>
<dbReference type="GO" id="GO:0004497">
    <property type="term" value="F:monooxygenase activity"/>
    <property type="evidence" value="ECO:0007669"/>
    <property type="project" value="UniProtKB-KW"/>
</dbReference>
<feature type="transmembrane region" description="Helical" evidence="14">
    <location>
        <begin position="20"/>
        <end position="42"/>
    </location>
</feature>
<keyword evidence="8 13" id="KW-0560">Oxidoreductase</keyword>
<dbReference type="Gene3D" id="1.10.630.10">
    <property type="entry name" value="Cytochrome P450"/>
    <property type="match status" value="1"/>
</dbReference>
<evidence type="ECO:0000256" key="10">
    <source>
        <dbReference type="ARBA" id="ARBA00023033"/>
    </source>
</evidence>
<dbReference type="GO" id="GO:1902181">
    <property type="term" value="P:verruculogen biosynthetic process"/>
    <property type="evidence" value="ECO:0007669"/>
    <property type="project" value="UniProtKB-ARBA"/>
</dbReference>
<evidence type="ECO:0000256" key="9">
    <source>
        <dbReference type="ARBA" id="ARBA00023004"/>
    </source>
</evidence>
<dbReference type="SUPFAM" id="SSF48264">
    <property type="entry name" value="Cytochrome P450"/>
    <property type="match status" value="1"/>
</dbReference>
<comment type="similarity">
    <text evidence="3 13">Belongs to the cytochrome P450 family.</text>
</comment>
<dbReference type="VEuPathDB" id="FungiDB:HMPREF1541_07070"/>
<dbReference type="AlphaFoldDB" id="W2RTG4"/>
<keyword evidence="10 13" id="KW-0503">Monooxygenase</keyword>
<name>W2RTG4_CYPE1</name>
<keyword evidence="16" id="KW-1185">Reference proteome</keyword>
<dbReference type="FunFam" id="1.10.630.10:FF:000063">
    <property type="entry name" value="Cytochrome P450 monooxygenase"/>
    <property type="match status" value="1"/>
</dbReference>
<evidence type="ECO:0000256" key="4">
    <source>
        <dbReference type="ARBA" id="ARBA00022617"/>
    </source>
</evidence>
<keyword evidence="6 12" id="KW-0479">Metal-binding</keyword>
<dbReference type="EMBL" id="KB822722">
    <property type="protein sequence ID" value="ETN39028.1"/>
    <property type="molecule type" value="Genomic_DNA"/>
</dbReference>
<dbReference type="InterPro" id="IPR036396">
    <property type="entry name" value="Cyt_P450_sf"/>
</dbReference>
<evidence type="ECO:0000256" key="13">
    <source>
        <dbReference type="RuleBase" id="RU000461"/>
    </source>
</evidence>
<keyword evidence="9 12" id="KW-0408">Iron</keyword>
<evidence type="ECO:0000256" key="11">
    <source>
        <dbReference type="ARBA" id="ARBA00023136"/>
    </source>
</evidence>
<evidence type="ECO:0000256" key="5">
    <source>
        <dbReference type="ARBA" id="ARBA00022692"/>
    </source>
</evidence>
<dbReference type="InterPro" id="IPR050121">
    <property type="entry name" value="Cytochrome_P450_monoxygenase"/>
</dbReference>
<evidence type="ECO:0000256" key="12">
    <source>
        <dbReference type="PIRSR" id="PIRSR602401-1"/>
    </source>
</evidence>
<dbReference type="Proteomes" id="UP000030752">
    <property type="component" value="Unassembled WGS sequence"/>
</dbReference>
<dbReference type="InterPro" id="IPR002401">
    <property type="entry name" value="Cyt_P450_E_grp-I"/>
</dbReference>
<evidence type="ECO:0000313" key="15">
    <source>
        <dbReference type="EMBL" id="ETN39028.1"/>
    </source>
</evidence>
<dbReference type="GO" id="GO:0005506">
    <property type="term" value="F:iron ion binding"/>
    <property type="evidence" value="ECO:0007669"/>
    <property type="project" value="InterPro"/>
</dbReference>
<gene>
    <name evidence="15" type="ORF">HMPREF1541_07070</name>
</gene>
<comment type="subcellular location">
    <subcellularLocation>
        <location evidence="2">Membrane</location>
    </subcellularLocation>
</comment>
<comment type="cofactor">
    <cofactor evidence="1 12">
        <name>heme</name>
        <dbReference type="ChEBI" id="CHEBI:30413"/>
    </cofactor>
</comment>
<keyword evidence="4 12" id="KW-0349">Heme</keyword>
<evidence type="ECO:0000256" key="1">
    <source>
        <dbReference type="ARBA" id="ARBA00001971"/>
    </source>
</evidence>
<sequence>MAAIKDFVREHNSSTRLAGLGQHIALLAIAILLVYLTSTAVYRSFFHPLARYPGPFLAKLTPWWDVYHAYKGDKHLLFHRLHEQYGDFVRYGPNTVSINNPAALKAIYGHRANVRKSDFYLSFPAVPGAFSTHTALDLKMHARKRRVMSHAFSDSALKGVEDFVLEHVSAYINALTDRFNRSNTAPHSDKWTTPKNISTWSTYLGFDVMGDLAFGSGFGMLTGTKPANRDAPVLLMQAAKRHNTTGPMPWLHQSGVDRILFRKLNLDRDQYLAFSRNQVGERMASGALDSKRKDFFYYLLHSKDPETGEGFSKKELWGESNTLIIAGSDTTSTTLTSTIFYLLHNPATLARLQQEIRGAFESVEEIRAGPTLNDCKYLRACIDEALRMSPPVGAILPRQTLAGGIDILDHHIPEGVGVGCPIYALHHHQDYIPAAFDYKPERWIKGECDEKENEALLSVFNPFSIGSRGCIGKPMAYMELSLALARLLWKFDMRLPEGSLKHAGEGRRGLGQGRERSSEFQMWDIFVSDKDGPYAEFRERSD</sequence>
<dbReference type="PANTHER" id="PTHR24305">
    <property type="entry name" value="CYTOCHROME P450"/>
    <property type="match status" value="1"/>
</dbReference>
<dbReference type="InParanoid" id="W2RTG4"/>
<dbReference type="GO" id="GO:0016705">
    <property type="term" value="F:oxidoreductase activity, acting on paired donors, with incorporation or reduction of molecular oxygen"/>
    <property type="evidence" value="ECO:0007669"/>
    <property type="project" value="InterPro"/>
</dbReference>
<keyword evidence="11 14" id="KW-0472">Membrane</keyword>
<evidence type="ECO:0000256" key="8">
    <source>
        <dbReference type="ARBA" id="ARBA00023002"/>
    </source>
</evidence>
<reference evidence="15 16" key="1">
    <citation type="submission" date="2013-03" db="EMBL/GenBank/DDBJ databases">
        <title>The Genome Sequence of Phialophora europaea CBS 101466.</title>
        <authorList>
            <consortium name="The Broad Institute Genomics Platform"/>
            <person name="Cuomo C."/>
            <person name="de Hoog S."/>
            <person name="Gorbushina A."/>
            <person name="Walker B."/>
            <person name="Young S.K."/>
            <person name="Zeng Q."/>
            <person name="Gargeya S."/>
            <person name="Fitzgerald M."/>
            <person name="Haas B."/>
            <person name="Abouelleil A."/>
            <person name="Allen A.W."/>
            <person name="Alvarado L."/>
            <person name="Arachchi H.M."/>
            <person name="Berlin A.M."/>
            <person name="Chapman S.B."/>
            <person name="Gainer-Dewar J."/>
            <person name="Goldberg J."/>
            <person name="Griggs A."/>
            <person name="Gujja S."/>
            <person name="Hansen M."/>
            <person name="Howarth C."/>
            <person name="Imamovic A."/>
            <person name="Ireland A."/>
            <person name="Larimer J."/>
            <person name="McCowan C."/>
            <person name="Murphy C."/>
            <person name="Pearson M."/>
            <person name="Poon T.W."/>
            <person name="Priest M."/>
            <person name="Roberts A."/>
            <person name="Saif S."/>
            <person name="Shea T."/>
            <person name="Sisk P."/>
            <person name="Sykes S."/>
            <person name="Wortman J."/>
            <person name="Nusbaum C."/>
            <person name="Birren B."/>
        </authorList>
    </citation>
    <scope>NUCLEOTIDE SEQUENCE [LARGE SCALE GENOMIC DNA]</scope>
    <source>
        <strain evidence="15 16">CBS 101466</strain>
    </source>
</reference>
<evidence type="ECO:0000256" key="14">
    <source>
        <dbReference type="SAM" id="Phobius"/>
    </source>
</evidence>
<proteinExistence type="inferred from homology"/>
<dbReference type="STRING" id="1220924.W2RTG4"/>
<protein>
    <recommendedName>
        <fullName evidence="17">Isotrichodermin C-15 hydroxylase</fullName>
    </recommendedName>
</protein>
<evidence type="ECO:0000256" key="3">
    <source>
        <dbReference type="ARBA" id="ARBA00010617"/>
    </source>
</evidence>
<dbReference type="GO" id="GO:0020037">
    <property type="term" value="F:heme binding"/>
    <property type="evidence" value="ECO:0007669"/>
    <property type="project" value="InterPro"/>
</dbReference>
<dbReference type="InterPro" id="IPR017972">
    <property type="entry name" value="Cyt_P450_CS"/>
</dbReference>
<keyword evidence="5 14" id="KW-0812">Transmembrane</keyword>
<evidence type="ECO:0008006" key="17">
    <source>
        <dbReference type="Google" id="ProtNLM"/>
    </source>
</evidence>
<dbReference type="GO" id="GO:0016020">
    <property type="term" value="C:membrane"/>
    <property type="evidence" value="ECO:0007669"/>
    <property type="project" value="UniProtKB-SubCell"/>
</dbReference>
<dbReference type="PRINTS" id="PR00385">
    <property type="entry name" value="P450"/>
</dbReference>
<evidence type="ECO:0000256" key="6">
    <source>
        <dbReference type="ARBA" id="ARBA00022723"/>
    </source>
</evidence>
<dbReference type="CDD" id="cd11061">
    <property type="entry name" value="CYP67-like"/>
    <property type="match status" value="1"/>
</dbReference>
<evidence type="ECO:0000313" key="16">
    <source>
        <dbReference type="Proteomes" id="UP000030752"/>
    </source>
</evidence>
<dbReference type="GeneID" id="19974409"/>
<feature type="binding site" description="axial binding residue" evidence="12">
    <location>
        <position position="470"/>
    </location>
    <ligand>
        <name>heme</name>
        <dbReference type="ChEBI" id="CHEBI:30413"/>
    </ligand>
    <ligandPart>
        <name>Fe</name>
        <dbReference type="ChEBI" id="CHEBI:18248"/>
    </ligandPart>
</feature>
<dbReference type="Pfam" id="PF00067">
    <property type="entry name" value="p450"/>
    <property type="match status" value="1"/>
</dbReference>
<dbReference type="PROSITE" id="PS00086">
    <property type="entry name" value="CYTOCHROME_P450"/>
    <property type="match status" value="1"/>
</dbReference>